<evidence type="ECO:0000313" key="6">
    <source>
        <dbReference type="Proteomes" id="UP001175271"/>
    </source>
</evidence>
<dbReference type="EMBL" id="JAUCMV010000002">
    <property type="protein sequence ID" value="KAK0414574.1"/>
    <property type="molecule type" value="Genomic_DNA"/>
</dbReference>
<name>A0AA39LZ32_9BILA</name>
<keyword evidence="2" id="KW-0645">Protease</keyword>
<dbReference type="PRINTS" id="PR00722">
    <property type="entry name" value="CHYMOTRYPSIN"/>
</dbReference>
<dbReference type="InterPro" id="IPR009003">
    <property type="entry name" value="Peptidase_S1_PA"/>
</dbReference>
<dbReference type="PANTHER" id="PTHR24250">
    <property type="entry name" value="CHYMOTRYPSIN-RELATED"/>
    <property type="match status" value="1"/>
</dbReference>
<evidence type="ECO:0000313" key="5">
    <source>
        <dbReference type="EMBL" id="KAK0414574.1"/>
    </source>
</evidence>
<keyword evidence="3" id="KW-0732">Signal</keyword>
<keyword evidence="2" id="KW-0720">Serine protease</keyword>
<dbReference type="PANTHER" id="PTHR24250:SF27">
    <property type="entry name" value="ELASTASE 2 LIKE"/>
    <property type="match status" value="1"/>
</dbReference>
<dbReference type="SUPFAM" id="SSF50494">
    <property type="entry name" value="Trypsin-like serine proteases"/>
    <property type="match status" value="1"/>
</dbReference>
<accession>A0AA39LZ32</accession>
<protein>
    <recommendedName>
        <fullName evidence="4">Peptidase S1 domain-containing protein</fullName>
    </recommendedName>
</protein>
<gene>
    <name evidence="5" type="ORF">QR680_011506</name>
</gene>
<dbReference type="CDD" id="cd00190">
    <property type="entry name" value="Tryp_SPc"/>
    <property type="match status" value="1"/>
</dbReference>
<keyword evidence="6" id="KW-1185">Reference proteome</keyword>
<feature type="signal peptide" evidence="3">
    <location>
        <begin position="1"/>
        <end position="17"/>
    </location>
</feature>
<dbReference type="Gene3D" id="2.40.10.10">
    <property type="entry name" value="Trypsin-like serine proteases"/>
    <property type="match status" value="1"/>
</dbReference>
<evidence type="ECO:0000259" key="4">
    <source>
        <dbReference type="PROSITE" id="PS50240"/>
    </source>
</evidence>
<comment type="caution">
    <text evidence="5">The sequence shown here is derived from an EMBL/GenBank/DDBJ whole genome shotgun (WGS) entry which is preliminary data.</text>
</comment>
<dbReference type="InterPro" id="IPR018114">
    <property type="entry name" value="TRYPSIN_HIS"/>
</dbReference>
<sequence length="273" mass="30357">MRFLLISSLAFVGLSLAAPPAPPVVQPPKHSSSELIFGGHRAHQGQFPFFVYLHSCGGTLITPRHILTAAHCIHSYVVGDNAVMGLDDNENYFDAPGVQLRKIVSVVKHKDFGKVYGRDDIAILEVEEPFEMTPTVQLSSIKADDSELQKRYWSVAMGFGISDIVNNTFIYPQHLQYAYLPLIDYDRCHNYWTKYLWEKHVCAGSETQGVGNGDSGGPLSILDDGTYFQIGVASFKVTLPKGRNQAEYPAVFTRTASYCDWMNENTNGAFHCV</sequence>
<evidence type="ECO:0000256" key="3">
    <source>
        <dbReference type="SAM" id="SignalP"/>
    </source>
</evidence>
<evidence type="ECO:0000256" key="1">
    <source>
        <dbReference type="ARBA" id="ARBA00023157"/>
    </source>
</evidence>
<dbReference type="Pfam" id="PF00089">
    <property type="entry name" value="Trypsin"/>
    <property type="match status" value="1"/>
</dbReference>
<reference evidence="5" key="1">
    <citation type="submission" date="2023-06" db="EMBL/GenBank/DDBJ databases">
        <title>Genomic analysis of the entomopathogenic nematode Steinernema hermaphroditum.</title>
        <authorList>
            <person name="Schwarz E.M."/>
            <person name="Heppert J.K."/>
            <person name="Baniya A."/>
            <person name="Schwartz H.T."/>
            <person name="Tan C.-H."/>
            <person name="Antoshechkin I."/>
            <person name="Sternberg P.W."/>
            <person name="Goodrich-Blair H."/>
            <person name="Dillman A.R."/>
        </authorList>
    </citation>
    <scope>NUCLEOTIDE SEQUENCE</scope>
    <source>
        <strain evidence="5">PS9179</strain>
        <tissue evidence="5">Whole animal</tissue>
    </source>
</reference>
<feature type="domain" description="Peptidase S1" evidence="4">
    <location>
        <begin position="36"/>
        <end position="267"/>
    </location>
</feature>
<keyword evidence="1" id="KW-1015">Disulfide bond</keyword>
<dbReference type="PROSITE" id="PS00134">
    <property type="entry name" value="TRYPSIN_HIS"/>
    <property type="match status" value="1"/>
</dbReference>
<dbReference type="InterPro" id="IPR043504">
    <property type="entry name" value="Peptidase_S1_PA_chymotrypsin"/>
</dbReference>
<dbReference type="AlphaFoldDB" id="A0AA39LZ32"/>
<dbReference type="InterPro" id="IPR001254">
    <property type="entry name" value="Trypsin_dom"/>
</dbReference>
<dbReference type="GO" id="GO:0006508">
    <property type="term" value="P:proteolysis"/>
    <property type="evidence" value="ECO:0007669"/>
    <property type="project" value="UniProtKB-KW"/>
</dbReference>
<dbReference type="InterPro" id="IPR001314">
    <property type="entry name" value="Peptidase_S1A"/>
</dbReference>
<dbReference type="FunFam" id="2.40.10.10:FF:000068">
    <property type="entry name" value="transmembrane protease serine 2"/>
    <property type="match status" value="1"/>
</dbReference>
<dbReference type="Proteomes" id="UP001175271">
    <property type="component" value="Unassembled WGS sequence"/>
</dbReference>
<evidence type="ECO:0000256" key="2">
    <source>
        <dbReference type="RuleBase" id="RU363034"/>
    </source>
</evidence>
<dbReference type="PROSITE" id="PS50240">
    <property type="entry name" value="TRYPSIN_DOM"/>
    <property type="match status" value="1"/>
</dbReference>
<dbReference type="GO" id="GO:0004252">
    <property type="term" value="F:serine-type endopeptidase activity"/>
    <property type="evidence" value="ECO:0007669"/>
    <property type="project" value="InterPro"/>
</dbReference>
<feature type="chain" id="PRO_5041407102" description="Peptidase S1 domain-containing protein" evidence="3">
    <location>
        <begin position="18"/>
        <end position="273"/>
    </location>
</feature>
<proteinExistence type="predicted"/>
<dbReference type="InterPro" id="IPR033116">
    <property type="entry name" value="TRYPSIN_SER"/>
</dbReference>
<keyword evidence="2" id="KW-0378">Hydrolase</keyword>
<dbReference type="PROSITE" id="PS00135">
    <property type="entry name" value="TRYPSIN_SER"/>
    <property type="match status" value="1"/>
</dbReference>
<organism evidence="5 6">
    <name type="scientific">Steinernema hermaphroditum</name>
    <dbReference type="NCBI Taxonomy" id="289476"/>
    <lineage>
        <taxon>Eukaryota</taxon>
        <taxon>Metazoa</taxon>
        <taxon>Ecdysozoa</taxon>
        <taxon>Nematoda</taxon>
        <taxon>Chromadorea</taxon>
        <taxon>Rhabditida</taxon>
        <taxon>Tylenchina</taxon>
        <taxon>Panagrolaimomorpha</taxon>
        <taxon>Strongyloidoidea</taxon>
        <taxon>Steinernematidae</taxon>
        <taxon>Steinernema</taxon>
    </lineage>
</organism>
<dbReference type="SMART" id="SM00020">
    <property type="entry name" value="Tryp_SPc"/>
    <property type="match status" value="1"/>
</dbReference>